<dbReference type="Proteomes" id="UP000480312">
    <property type="component" value="Unassembled WGS sequence"/>
</dbReference>
<evidence type="ECO:0000313" key="2">
    <source>
        <dbReference type="EMBL" id="NDL70239.1"/>
    </source>
</evidence>
<accession>A0A7C9K672</accession>
<comment type="caution">
    <text evidence="2">The sequence shown here is derived from an EMBL/GenBank/DDBJ whole genome shotgun (WGS) entry which is preliminary data.</text>
</comment>
<proteinExistence type="predicted"/>
<name>A0A7C9K672_9GAMM</name>
<dbReference type="InterPro" id="IPR033469">
    <property type="entry name" value="CYTH-like_dom_sf"/>
</dbReference>
<dbReference type="SMART" id="SM01118">
    <property type="entry name" value="CYTH"/>
    <property type="match status" value="1"/>
</dbReference>
<dbReference type="GO" id="GO:0050355">
    <property type="term" value="F:inorganic triphosphate phosphatase activity"/>
    <property type="evidence" value="ECO:0007669"/>
    <property type="project" value="InterPro"/>
</dbReference>
<dbReference type="CDD" id="cd07756">
    <property type="entry name" value="CYTH-like_Pase_CHAD"/>
    <property type="match status" value="1"/>
</dbReference>
<protein>
    <submittedName>
        <fullName evidence="2">CYTH domain-containing protein</fullName>
    </submittedName>
</protein>
<dbReference type="PANTHER" id="PTHR39569">
    <property type="entry name" value="INORGANIC TRIPHOSPHATASE"/>
    <property type="match status" value="1"/>
</dbReference>
<organism evidence="2 3">
    <name type="scientific">Vreelandella alkaliphila</name>
    <dbReference type="NCBI Taxonomy" id="272774"/>
    <lineage>
        <taxon>Bacteria</taxon>
        <taxon>Pseudomonadati</taxon>
        <taxon>Pseudomonadota</taxon>
        <taxon>Gammaproteobacteria</taxon>
        <taxon>Oceanospirillales</taxon>
        <taxon>Halomonadaceae</taxon>
        <taxon>Vreelandella</taxon>
    </lineage>
</organism>
<sequence length="299" mass="32502">MENSMPVSAPTEIELKLALPPSQLDALLRHAVLADTPPGQQQLANTYFDTPAGDLASARIAVRLRQVDDRILQTVKTAGQGGGGFSSRQEWEWQVPEAQIDHIALAALPPFQESLAPVIKDLRPTLRTDFIRRSWQLDWQGNHIELVLDEGEIVSNGAQAAICEVELELQAGEPEALWSLALRLAEEMPLRPSDTSKAARGNALGAQQWPLPEASTPAQWLHRATVALDAYHDSSLPEHLNAAQQALGTLATHPDLDARARNDAETLVAALSHDGQPTAAYGVAALNLAHRFAYQTTLR</sequence>
<dbReference type="EMBL" id="JAAEHK010000007">
    <property type="protein sequence ID" value="NDL70239.1"/>
    <property type="molecule type" value="Genomic_DNA"/>
</dbReference>
<dbReference type="SUPFAM" id="SSF55154">
    <property type="entry name" value="CYTH-like phosphatases"/>
    <property type="match status" value="1"/>
</dbReference>
<dbReference type="Pfam" id="PF01928">
    <property type="entry name" value="CYTH"/>
    <property type="match status" value="1"/>
</dbReference>
<feature type="domain" description="CYTH" evidence="1">
    <location>
        <begin position="10"/>
        <end position="208"/>
    </location>
</feature>
<dbReference type="InterPro" id="IPR023577">
    <property type="entry name" value="CYTH_domain"/>
</dbReference>
<evidence type="ECO:0000313" key="3">
    <source>
        <dbReference type="Proteomes" id="UP000480312"/>
    </source>
</evidence>
<gene>
    <name evidence="2" type="ORF">GPL32_06905</name>
</gene>
<dbReference type="AlphaFoldDB" id="A0A7C9K672"/>
<evidence type="ECO:0000259" key="1">
    <source>
        <dbReference type="PROSITE" id="PS51707"/>
    </source>
</evidence>
<dbReference type="RefSeq" id="WP_162218139.1">
    <property type="nucleotide sequence ID" value="NZ_JAAEHK010000007.1"/>
</dbReference>
<dbReference type="PROSITE" id="PS51707">
    <property type="entry name" value="CYTH"/>
    <property type="match status" value="1"/>
</dbReference>
<dbReference type="GO" id="GO:0046872">
    <property type="term" value="F:metal ion binding"/>
    <property type="evidence" value="ECO:0007669"/>
    <property type="project" value="TreeGrafter"/>
</dbReference>
<dbReference type="OrthoDB" id="3034217at2"/>
<reference evidence="2 3" key="1">
    <citation type="submission" date="2020-01" db="EMBL/GenBank/DDBJ databases">
        <title>Whole genome sequencing of Halomonas alkaliphila strain LS44.</title>
        <authorList>
            <person name="Kumar S."/>
            <person name="Paul D."/>
            <person name="Shouche Y."/>
            <person name="Suryavanshi M.V."/>
        </authorList>
    </citation>
    <scope>NUCLEOTIDE SEQUENCE [LARGE SCALE GENOMIC DNA]</scope>
    <source>
        <strain evidence="2 3">LS44</strain>
    </source>
</reference>
<dbReference type="Gene3D" id="2.40.320.10">
    <property type="entry name" value="Hypothetical Protein Pfu-838710-001"/>
    <property type="match status" value="1"/>
</dbReference>
<dbReference type="InterPro" id="IPR039013">
    <property type="entry name" value="YgiF"/>
</dbReference>
<dbReference type="PANTHER" id="PTHR39569:SF1">
    <property type="entry name" value="INORGANIC TRIPHOSPHATASE"/>
    <property type="match status" value="1"/>
</dbReference>